<keyword evidence="2" id="KW-1185">Reference proteome</keyword>
<evidence type="ECO:0000313" key="3">
    <source>
        <dbReference type="RefSeq" id="XP_071932506.1"/>
    </source>
</evidence>
<dbReference type="PANTHER" id="PTHR10492">
    <property type="match status" value="1"/>
</dbReference>
<sequence length="211" mass="24598">MGRRPKYANLEEAYRGKNARRRERRANASTMDNSGTAATTQFRVSIKESFNSRSTMELRYKSWHQGIKRIPRNSNACQATSCEEELKLTPSAGTTPNQLMNAENSEFPEYFKWNQQSKIWKERKQRKVIGRILGAHLSEGERYYLRMLLMHVRKPTSFLDLRTMNGHACTSFREAADMMGLLQTDNAASYVYQKQFYIKCQIHCVNYLMLS</sequence>
<accession>A0ABM4WL49</accession>
<protein>
    <submittedName>
        <fullName evidence="3">Uncharacterized protein isoform X1</fullName>
    </submittedName>
</protein>
<evidence type="ECO:0000313" key="2">
    <source>
        <dbReference type="Proteomes" id="UP001652660"/>
    </source>
</evidence>
<gene>
    <name evidence="3" type="primary">LOC113723732</name>
</gene>
<proteinExistence type="predicted"/>
<feature type="region of interest" description="Disordered" evidence="1">
    <location>
        <begin position="1"/>
        <end position="36"/>
    </location>
</feature>
<name>A0ABM4WL49_COFAR</name>
<dbReference type="PANTHER" id="PTHR10492:SF94">
    <property type="entry name" value="ATP-DEPENDENT DNA HELICASE"/>
    <property type="match status" value="1"/>
</dbReference>
<reference evidence="3" key="1">
    <citation type="submission" date="2025-08" db="UniProtKB">
        <authorList>
            <consortium name="RefSeq"/>
        </authorList>
    </citation>
    <scope>IDENTIFICATION</scope>
    <source>
        <tissue evidence="3">Leaves</tissue>
    </source>
</reference>
<dbReference type="GeneID" id="113723732"/>
<dbReference type="Proteomes" id="UP001652660">
    <property type="component" value="Chromosome 2c"/>
</dbReference>
<dbReference type="RefSeq" id="XP_071932506.1">
    <property type="nucleotide sequence ID" value="XM_072076405.1"/>
</dbReference>
<organism evidence="2 3">
    <name type="scientific">Coffea arabica</name>
    <name type="common">Arabian coffee</name>
    <dbReference type="NCBI Taxonomy" id="13443"/>
    <lineage>
        <taxon>Eukaryota</taxon>
        <taxon>Viridiplantae</taxon>
        <taxon>Streptophyta</taxon>
        <taxon>Embryophyta</taxon>
        <taxon>Tracheophyta</taxon>
        <taxon>Spermatophyta</taxon>
        <taxon>Magnoliopsida</taxon>
        <taxon>eudicotyledons</taxon>
        <taxon>Gunneridae</taxon>
        <taxon>Pentapetalae</taxon>
        <taxon>asterids</taxon>
        <taxon>lamiids</taxon>
        <taxon>Gentianales</taxon>
        <taxon>Rubiaceae</taxon>
        <taxon>Ixoroideae</taxon>
        <taxon>Gardenieae complex</taxon>
        <taxon>Bertiereae - Coffeeae clade</taxon>
        <taxon>Coffeeae</taxon>
        <taxon>Coffea</taxon>
    </lineage>
</organism>
<evidence type="ECO:0000256" key="1">
    <source>
        <dbReference type="SAM" id="MobiDB-lite"/>
    </source>
</evidence>